<dbReference type="Proteomes" id="UP000462091">
    <property type="component" value="Unassembled WGS sequence"/>
</dbReference>
<protein>
    <submittedName>
        <fullName evidence="2">Uncharacterized protein</fullName>
    </submittedName>
</protein>
<dbReference type="EMBL" id="WKQM01000063">
    <property type="protein sequence ID" value="MSC53133.1"/>
    <property type="molecule type" value="Genomic_DNA"/>
</dbReference>
<evidence type="ECO:0000313" key="4">
    <source>
        <dbReference type="Proteomes" id="UP000477010"/>
    </source>
</evidence>
<dbReference type="EMBL" id="WKQE01000003">
    <property type="protein sequence ID" value="MSC80077.1"/>
    <property type="molecule type" value="Genomic_DNA"/>
</dbReference>
<gene>
    <name evidence="2" type="ORF">GKD85_04450</name>
    <name evidence="1" type="ORF">GKE10_14840</name>
</gene>
<organism evidence="2 4">
    <name type="scientific">Faecalibacterium prausnitzii</name>
    <dbReference type="NCBI Taxonomy" id="853"/>
    <lineage>
        <taxon>Bacteria</taxon>
        <taxon>Bacillati</taxon>
        <taxon>Bacillota</taxon>
        <taxon>Clostridia</taxon>
        <taxon>Eubacteriales</taxon>
        <taxon>Oscillospiraceae</taxon>
        <taxon>Faecalibacterium</taxon>
    </lineage>
</organism>
<evidence type="ECO:0000313" key="1">
    <source>
        <dbReference type="EMBL" id="MSC53133.1"/>
    </source>
</evidence>
<accession>A0A6A8KIA1</accession>
<reference evidence="3 4" key="1">
    <citation type="journal article" date="2019" name="Nat. Med.">
        <title>A library of human gut bacterial isolates paired with longitudinal multiomics data enables mechanistic microbiome research.</title>
        <authorList>
            <person name="Poyet M."/>
            <person name="Groussin M."/>
            <person name="Gibbons S.M."/>
            <person name="Avila-Pacheco J."/>
            <person name="Jiang X."/>
            <person name="Kearney S.M."/>
            <person name="Perrotta A.R."/>
            <person name="Berdy B."/>
            <person name="Zhao S."/>
            <person name="Lieberman T.D."/>
            <person name="Swanson P.K."/>
            <person name="Smith M."/>
            <person name="Roesemann S."/>
            <person name="Alexander J.E."/>
            <person name="Rich S.A."/>
            <person name="Livny J."/>
            <person name="Vlamakis H."/>
            <person name="Clish C."/>
            <person name="Bullock K."/>
            <person name="Deik A."/>
            <person name="Scott J."/>
            <person name="Pierce K.A."/>
            <person name="Xavier R.J."/>
            <person name="Alm E.J."/>
        </authorList>
    </citation>
    <scope>NUCLEOTIDE SEQUENCE [LARGE SCALE GENOMIC DNA]</scope>
    <source>
        <strain evidence="1 3">BIOML-B1</strain>
        <strain evidence="2 4">BIOML-B9</strain>
    </source>
</reference>
<dbReference type="AlphaFoldDB" id="A0A6A8KIA1"/>
<dbReference type="RefSeq" id="WP_143405465.1">
    <property type="nucleotide sequence ID" value="NZ_CP157369.1"/>
</dbReference>
<dbReference type="OrthoDB" id="1853234at2"/>
<sequence length="143" mass="16536">MKRICIGLLTALGCIAVATALIVRPFSKKSIQSYVLRNQDELTNYARKVIEEHPMGPLEWNGWKVYYYADDMVEFCTGSFGLIPSTTYKGFYYSEDDEPHGFQDVPVEFVKSGNGWSWAESEGDNTQYTERIAAHWYWYEAKF</sequence>
<evidence type="ECO:0000313" key="3">
    <source>
        <dbReference type="Proteomes" id="UP000462091"/>
    </source>
</evidence>
<proteinExistence type="predicted"/>
<name>A0A6A8KIA1_9FIRM</name>
<dbReference type="Proteomes" id="UP000477010">
    <property type="component" value="Unassembled WGS sequence"/>
</dbReference>
<evidence type="ECO:0000313" key="2">
    <source>
        <dbReference type="EMBL" id="MSC80077.1"/>
    </source>
</evidence>
<comment type="caution">
    <text evidence="2">The sequence shown here is derived from an EMBL/GenBank/DDBJ whole genome shotgun (WGS) entry which is preliminary data.</text>
</comment>